<evidence type="ECO:0000256" key="2">
    <source>
        <dbReference type="SAM" id="Coils"/>
    </source>
</evidence>
<evidence type="ECO:0000256" key="1">
    <source>
        <dbReference type="ARBA" id="ARBA00005474"/>
    </source>
</evidence>
<sequence>MSVPCAGCKCLRRKCTSDCVFAPYFPADNPTKFTNVHKVYGASNVAKLLKELGTDSQREAAANTLAYDAECRLRDPVHGCVGYVAILQQQLRQVHHDLECAKKELSTYIVPSEMIPQQPQQNFVPSVYQMMPSQNQQMMIPMGVPLPHQGQLVIREPNLLEQHRQQEILEAQQLIATAAAMEQEMLRAYEQQQLQHPQQLVQQQVHDLVRFNKVFDDGAGPSTATGVNEMPEGAATMEQEMLRAYEQQQLHHLQQQQEQELLRAYKQQEQELLRAYKQQQLLQQQGHDLVWFNNVSDGGAGPSTATGFNKMPEEAAAMEQNLLRAYEQQELPYQQRLQQQGHDLVRFSNVFDDGAGPSTATGFNEMPEEAAAQADGMQPFLALDTGSYETNSYHHIDQHHNLAQDHFLFPSHPHTDDHPHQLQLVATEELFLQQQEQQQQQQQDVTSHDHLQQTVQQLAQLQASHSTSNSGEIKEMMVEALQVLHFK</sequence>
<evidence type="ECO:0000313" key="4">
    <source>
        <dbReference type="EMBL" id="KAL0424591.1"/>
    </source>
</evidence>
<feature type="coiled-coil region" evidence="2">
    <location>
        <begin position="255"/>
        <end position="285"/>
    </location>
</feature>
<reference evidence="4" key="2">
    <citation type="journal article" date="2024" name="Plant">
        <title>Genomic evolution and insights into agronomic trait innovations of Sesamum species.</title>
        <authorList>
            <person name="Miao H."/>
            <person name="Wang L."/>
            <person name="Qu L."/>
            <person name="Liu H."/>
            <person name="Sun Y."/>
            <person name="Le M."/>
            <person name="Wang Q."/>
            <person name="Wei S."/>
            <person name="Zheng Y."/>
            <person name="Lin W."/>
            <person name="Duan Y."/>
            <person name="Cao H."/>
            <person name="Xiong S."/>
            <person name="Wang X."/>
            <person name="Wei L."/>
            <person name="Li C."/>
            <person name="Ma Q."/>
            <person name="Ju M."/>
            <person name="Zhao R."/>
            <person name="Li G."/>
            <person name="Mu C."/>
            <person name="Tian Q."/>
            <person name="Mei H."/>
            <person name="Zhang T."/>
            <person name="Gao T."/>
            <person name="Zhang H."/>
        </authorList>
    </citation>
    <scope>NUCLEOTIDE SEQUENCE</scope>
    <source>
        <strain evidence="4">G02</strain>
    </source>
</reference>
<dbReference type="InterPro" id="IPR004883">
    <property type="entry name" value="LOB"/>
</dbReference>
<dbReference type="PROSITE" id="PS50891">
    <property type="entry name" value="LOB"/>
    <property type="match status" value="1"/>
</dbReference>
<organism evidence="4">
    <name type="scientific">Sesamum radiatum</name>
    <name type="common">Black benniseed</name>
    <dbReference type="NCBI Taxonomy" id="300843"/>
    <lineage>
        <taxon>Eukaryota</taxon>
        <taxon>Viridiplantae</taxon>
        <taxon>Streptophyta</taxon>
        <taxon>Embryophyta</taxon>
        <taxon>Tracheophyta</taxon>
        <taxon>Spermatophyta</taxon>
        <taxon>Magnoliopsida</taxon>
        <taxon>eudicotyledons</taxon>
        <taxon>Gunneridae</taxon>
        <taxon>Pentapetalae</taxon>
        <taxon>asterids</taxon>
        <taxon>lamiids</taxon>
        <taxon>Lamiales</taxon>
        <taxon>Pedaliaceae</taxon>
        <taxon>Sesamum</taxon>
    </lineage>
</organism>
<name>A0AAW2V8Q1_SESRA</name>
<keyword evidence="2" id="KW-0175">Coiled coil</keyword>
<dbReference type="Pfam" id="PF03195">
    <property type="entry name" value="LOB"/>
    <property type="match status" value="1"/>
</dbReference>
<protein>
    <submittedName>
        <fullName evidence="4">LOB domain-containing protein 36</fullName>
    </submittedName>
</protein>
<proteinExistence type="inferred from homology"/>
<dbReference type="PANTHER" id="PTHR31301:SF68">
    <property type="entry name" value="LOB DOMAIN-CONTAINING PROTEIN 32-RELATED"/>
    <property type="match status" value="1"/>
</dbReference>
<dbReference type="EMBL" id="JACGWJ010000004">
    <property type="protein sequence ID" value="KAL0424591.1"/>
    <property type="molecule type" value="Genomic_DNA"/>
</dbReference>
<dbReference type="PANTHER" id="PTHR31301">
    <property type="entry name" value="LOB DOMAIN-CONTAINING PROTEIN 4-RELATED"/>
    <property type="match status" value="1"/>
</dbReference>
<accession>A0AAW2V8Q1</accession>
<evidence type="ECO:0000259" key="3">
    <source>
        <dbReference type="PROSITE" id="PS50891"/>
    </source>
</evidence>
<dbReference type="AlphaFoldDB" id="A0AAW2V8Q1"/>
<gene>
    <name evidence="4" type="ORF">Sradi_0993900</name>
</gene>
<comment type="similarity">
    <text evidence="1">Belongs to the LOB domain-containing protein family.</text>
</comment>
<feature type="domain" description="LOB" evidence="3">
    <location>
        <begin position="3"/>
        <end position="105"/>
    </location>
</feature>
<comment type="caution">
    <text evidence="4">The sequence shown here is derived from an EMBL/GenBank/DDBJ whole genome shotgun (WGS) entry which is preliminary data.</text>
</comment>
<feature type="coiled-coil region" evidence="2">
    <location>
        <begin position="164"/>
        <end position="191"/>
    </location>
</feature>
<reference evidence="4" key="1">
    <citation type="submission" date="2020-06" db="EMBL/GenBank/DDBJ databases">
        <authorList>
            <person name="Li T."/>
            <person name="Hu X."/>
            <person name="Zhang T."/>
            <person name="Song X."/>
            <person name="Zhang H."/>
            <person name="Dai N."/>
            <person name="Sheng W."/>
            <person name="Hou X."/>
            <person name="Wei L."/>
        </authorList>
    </citation>
    <scope>NUCLEOTIDE SEQUENCE</scope>
    <source>
        <strain evidence="4">G02</strain>
        <tissue evidence="4">Leaf</tissue>
    </source>
</reference>